<organism evidence="12">
    <name type="scientific">invertebrate metagenome</name>
    <dbReference type="NCBI Taxonomy" id="1711999"/>
    <lineage>
        <taxon>unclassified sequences</taxon>
        <taxon>metagenomes</taxon>
        <taxon>organismal metagenomes</taxon>
    </lineage>
</organism>
<dbReference type="Pfam" id="PF03007">
    <property type="entry name" value="WS_DGAT_cat"/>
    <property type="match status" value="1"/>
</dbReference>
<dbReference type="EMBL" id="NSIT01000274">
    <property type="protein sequence ID" value="PJE78070.1"/>
    <property type="molecule type" value="Genomic_DNA"/>
</dbReference>
<evidence type="ECO:0000256" key="2">
    <source>
        <dbReference type="ARBA" id="ARBA00005189"/>
    </source>
</evidence>
<keyword evidence="6" id="KW-0443">Lipid metabolism</keyword>
<dbReference type="GO" id="GO:0019432">
    <property type="term" value="P:triglyceride biosynthetic process"/>
    <property type="evidence" value="ECO:0007669"/>
    <property type="project" value="UniProtKB-UniPathway"/>
</dbReference>
<dbReference type="GO" id="GO:0001666">
    <property type="term" value="P:response to hypoxia"/>
    <property type="evidence" value="ECO:0007669"/>
    <property type="project" value="TreeGrafter"/>
</dbReference>
<keyword evidence="5 12" id="KW-0808">Transferase</keyword>
<dbReference type="AlphaFoldDB" id="A0A2H9T4A8"/>
<sequence>MEQLSALDTAFINLETGSTPMHIGCMAIYDPSTAEEQPIRFKQILSYFKNRLYKTPSLRNRYIQVPVGLDYPYWIADPDFDIEFHLRHIALPTPGDWRQLCIQLARLHARPLDMNRPPWEIYIIEGLDNIKGIPKGCYAMVMKIHHALIDGEGGAALLATMHDLGAGAKPVETSQPWIVDRIPTSIELLARASINTCNNTLKKSRVIAKYSLPIARGMLKRTISGKGCSLGNAPRTRFNDKVSPHRVFEAMDFPLEDIKRIARAINGVKVNDVVVAIISGALRRYLNHKGELPEQSLNAMVPVSIRNKKNNLKGFNQLSFLFPKIYTDIEAPLERLHAIHIAQGKAKSNHEAMGSTELMDLSQLLPNTMTNLAMRTVKKYNLLSHLRPFFNTVIANVAGPQIPLYQAGSKLLRFYGTGFCWDSLGLFHIVFSYNGNLTISATCCRDMMPDPAFYARCLQQSFDDLFQAIENSAKNQENIVREEKESHARQASLEKNSQSNEQEKTAKTSRKTTIRIDTKDGSVKQKSTDITPKSEEKKTIKKTVSPTTPTNNSQKQQTVPKPNKQ</sequence>
<comment type="caution">
    <text evidence="12">The sequence shown here is derived from an EMBL/GenBank/DDBJ whole genome shotgun (WGS) entry which is preliminary data.</text>
</comment>
<evidence type="ECO:0000256" key="5">
    <source>
        <dbReference type="ARBA" id="ARBA00022679"/>
    </source>
</evidence>
<dbReference type="GO" id="GO:0051701">
    <property type="term" value="P:biological process involved in interaction with host"/>
    <property type="evidence" value="ECO:0007669"/>
    <property type="project" value="TreeGrafter"/>
</dbReference>
<dbReference type="NCBIfam" id="TIGR02946">
    <property type="entry name" value="acyl_WS_DGAT"/>
    <property type="match status" value="1"/>
</dbReference>
<dbReference type="InterPro" id="IPR009721">
    <property type="entry name" value="O-acyltransferase_WSD1_C"/>
</dbReference>
<dbReference type="EC" id="2.3.1.20" evidence="3"/>
<dbReference type="Pfam" id="PF06974">
    <property type="entry name" value="WS_DGAT_C"/>
    <property type="match status" value="1"/>
</dbReference>
<dbReference type="PANTHER" id="PTHR31650">
    <property type="entry name" value="O-ACYLTRANSFERASE (WSD1-LIKE) FAMILY PROTEIN"/>
    <property type="match status" value="1"/>
</dbReference>
<keyword evidence="7 12" id="KW-0012">Acyltransferase</keyword>
<evidence type="ECO:0000256" key="7">
    <source>
        <dbReference type="ARBA" id="ARBA00023315"/>
    </source>
</evidence>
<comment type="pathway">
    <text evidence="1">Glycerolipid metabolism; triacylglycerol biosynthesis.</text>
</comment>
<feature type="compositionally biased region" description="Basic and acidic residues" evidence="9">
    <location>
        <begin position="479"/>
        <end position="488"/>
    </location>
</feature>
<gene>
    <name evidence="12" type="ORF">CI610_02999</name>
</gene>
<feature type="compositionally biased region" description="Polar residues" evidence="9">
    <location>
        <begin position="542"/>
        <end position="565"/>
    </location>
</feature>
<dbReference type="InterPro" id="IPR004255">
    <property type="entry name" value="O-acyltransferase_WSD1_N"/>
</dbReference>
<feature type="region of interest" description="Disordered" evidence="9">
    <location>
        <begin position="478"/>
        <end position="565"/>
    </location>
</feature>
<dbReference type="PANTHER" id="PTHR31650:SF1">
    <property type="entry name" value="WAX ESTER SYNTHASE_DIACYLGLYCEROL ACYLTRANSFERASE 4-RELATED"/>
    <property type="match status" value="1"/>
</dbReference>
<dbReference type="UniPathway" id="UPA00282"/>
<comment type="pathway">
    <text evidence="2">Lipid metabolism.</text>
</comment>
<evidence type="ECO:0000256" key="9">
    <source>
        <dbReference type="SAM" id="MobiDB-lite"/>
    </source>
</evidence>
<evidence type="ECO:0000313" key="12">
    <source>
        <dbReference type="EMBL" id="PJE78070.1"/>
    </source>
</evidence>
<evidence type="ECO:0000256" key="1">
    <source>
        <dbReference type="ARBA" id="ARBA00004771"/>
    </source>
</evidence>
<protein>
    <recommendedName>
        <fullName evidence="3">diacylglycerol O-acyltransferase</fullName>
        <ecNumber evidence="3">2.3.1.20</ecNumber>
    </recommendedName>
</protein>
<feature type="compositionally biased region" description="Basic and acidic residues" evidence="9">
    <location>
        <begin position="514"/>
        <end position="538"/>
    </location>
</feature>
<dbReference type="InterPro" id="IPR045034">
    <property type="entry name" value="O-acyltransferase_WSD1-like"/>
</dbReference>
<evidence type="ECO:0000256" key="4">
    <source>
        <dbReference type="ARBA" id="ARBA00022516"/>
    </source>
</evidence>
<evidence type="ECO:0000256" key="8">
    <source>
        <dbReference type="ARBA" id="ARBA00048109"/>
    </source>
</evidence>
<proteinExistence type="predicted"/>
<evidence type="ECO:0000256" key="3">
    <source>
        <dbReference type="ARBA" id="ARBA00013244"/>
    </source>
</evidence>
<dbReference type="InterPro" id="IPR014292">
    <property type="entry name" value="Acyl_transf_WS/DGAT"/>
</dbReference>
<reference evidence="12" key="1">
    <citation type="journal article" date="2017" name="Appl. Environ. Microbiol.">
        <title>Molecular characterization of an Endozoicomonas-like organism causing infection in king scallop Pecten maximus L.</title>
        <authorList>
            <person name="Cano I."/>
            <person name="van Aerle R."/>
            <person name="Ross S."/>
            <person name="Verner-Jeffreys D.W."/>
            <person name="Paley R.K."/>
            <person name="Rimmer G."/>
            <person name="Ryder D."/>
            <person name="Hooper P."/>
            <person name="Stone D."/>
            <person name="Feist S.W."/>
        </authorList>
    </citation>
    <scope>NUCLEOTIDE SEQUENCE</scope>
</reference>
<dbReference type="SUPFAM" id="SSF52777">
    <property type="entry name" value="CoA-dependent acyltransferases"/>
    <property type="match status" value="1"/>
</dbReference>
<name>A0A2H9T4A8_9ZZZZ</name>
<evidence type="ECO:0000259" key="10">
    <source>
        <dbReference type="Pfam" id="PF03007"/>
    </source>
</evidence>
<dbReference type="GO" id="GO:0071731">
    <property type="term" value="P:response to nitric oxide"/>
    <property type="evidence" value="ECO:0007669"/>
    <property type="project" value="TreeGrafter"/>
</dbReference>
<evidence type="ECO:0000259" key="11">
    <source>
        <dbReference type="Pfam" id="PF06974"/>
    </source>
</evidence>
<evidence type="ECO:0000256" key="6">
    <source>
        <dbReference type="ARBA" id="ARBA00023098"/>
    </source>
</evidence>
<accession>A0A2H9T4A8</accession>
<comment type="catalytic activity">
    <reaction evidence="8">
        <text>an acyl-CoA + a 1,2-diacyl-sn-glycerol = a triacyl-sn-glycerol + CoA</text>
        <dbReference type="Rhea" id="RHEA:10868"/>
        <dbReference type="ChEBI" id="CHEBI:17815"/>
        <dbReference type="ChEBI" id="CHEBI:57287"/>
        <dbReference type="ChEBI" id="CHEBI:58342"/>
        <dbReference type="ChEBI" id="CHEBI:64615"/>
        <dbReference type="EC" id="2.3.1.20"/>
    </reaction>
</comment>
<dbReference type="GO" id="GO:0005886">
    <property type="term" value="C:plasma membrane"/>
    <property type="evidence" value="ECO:0007669"/>
    <property type="project" value="TreeGrafter"/>
</dbReference>
<keyword evidence="4" id="KW-0444">Lipid biosynthesis</keyword>
<feature type="domain" description="O-acyltransferase WSD1 C-terminal" evidence="11">
    <location>
        <begin position="316"/>
        <end position="465"/>
    </location>
</feature>
<feature type="domain" description="O-acyltransferase WSD1-like N-terminal" evidence="10">
    <location>
        <begin position="4"/>
        <end position="274"/>
    </location>
</feature>
<dbReference type="GO" id="GO:0004144">
    <property type="term" value="F:diacylglycerol O-acyltransferase activity"/>
    <property type="evidence" value="ECO:0007669"/>
    <property type="project" value="UniProtKB-EC"/>
</dbReference>